<sequence>EWEEEEEEDEVDLDESLMMAKEKEEKEREEEEREQSTRREWYHHPQQHHLAGAAAYHAPSGYATGADADAACGAAAGPRYASPSPPLDEDDDREKNLWVLPACTSPDSMALHLRDPYETRDGGLYQSSDPYSFSSSFSLSPPSDDENSNMGAPWHENDLSSAYLARPPSRLDCSPPYVSLYDDLYSSSASSCSMPPILAVEASVELQMHHHHYDMPTQLLDASAYDCSSSASASSIRVVAAGDVDAAFLALGGERPLQEMRSYCDSGESVLFDLSGSSPSLCAPSSPSVASKKRRSDELVTVAHDEQHKRIKL</sequence>
<feature type="region of interest" description="Disordered" evidence="1">
    <location>
        <begin position="282"/>
        <end position="313"/>
    </location>
</feature>
<dbReference type="AlphaFoldDB" id="A0AAV5WGC5"/>
<feature type="region of interest" description="Disordered" evidence="1">
    <location>
        <begin position="74"/>
        <end position="97"/>
    </location>
</feature>
<feature type="compositionally biased region" description="Acidic residues" evidence="1">
    <location>
        <begin position="1"/>
        <end position="15"/>
    </location>
</feature>
<proteinExistence type="predicted"/>
<evidence type="ECO:0000313" key="3">
    <source>
        <dbReference type="Proteomes" id="UP001432322"/>
    </source>
</evidence>
<feature type="compositionally biased region" description="Basic and acidic residues" evidence="1">
    <location>
        <begin position="295"/>
        <end position="313"/>
    </location>
</feature>
<comment type="caution">
    <text evidence="2">The sequence shown here is derived from an EMBL/GenBank/DDBJ whole genome shotgun (WGS) entry which is preliminary data.</text>
</comment>
<name>A0AAV5WGC5_9BILA</name>
<feature type="region of interest" description="Disordered" evidence="1">
    <location>
        <begin position="1"/>
        <end position="55"/>
    </location>
</feature>
<evidence type="ECO:0000256" key="1">
    <source>
        <dbReference type="SAM" id="MobiDB-lite"/>
    </source>
</evidence>
<organism evidence="2 3">
    <name type="scientific">Pristionchus fissidentatus</name>
    <dbReference type="NCBI Taxonomy" id="1538716"/>
    <lineage>
        <taxon>Eukaryota</taxon>
        <taxon>Metazoa</taxon>
        <taxon>Ecdysozoa</taxon>
        <taxon>Nematoda</taxon>
        <taxon>Chromadorea</taxon>
        <taxon>Rhabditida</taxon>
        <taxon>Rhabditina</taxon>
        <taxon>Diplogasteromorpha</taxon>
        <taxon>Diplogasteroidea</taxon>
        <taxon>Neodiplogasteridae</taxon>
        <taxon>Pristionchus</taxon>
    </lineage>
</organism>
<feature type="compositionally biased region" description="Basic and acidic residues" evidence="1">
    <location>
        <begin position="34"/>
        <end position="43"/>
    </location>
</feature>
<dbReference type="EMBL" id="BTSY01000005">
    <property type="protein sequence ID" value="GMT30725.1"/>
    <property type="molecule type" value="Genomic_DNA"/>
</dbReference>
<gene>
    <name evidence="2" type="ORF">PFISCL1PPCAC_22022</name>
</gene>
<dbReference type="Proteomes" id="UP001432322">
    <property type="component" value="Unassembled WGS sequence"/>
</dbReference>
<protein>
    <submittedName>
        <fullName evidence="2">Uncharacterized protein</fullName>
    </submittedName>
</protein>
<feature type="non-terminal residue" evidence="2">
    <location>
        <position position="1"/>
    </location>
</feature>
<accession>A0AAV5WGC5</accession>
<evidence type="ECO:0000313" key="2">
    <source>
        <dbReference type="EMBL" id="GMT30725.1"/>
    </source>
</evidence>
<keyword evidence="3" id="KW-1185">Reference proteome</keyword>
<reference evidence="2" key="1">
    <citation type="submission" date="2023-10" db="EMBL/GenBank/DDBJ databases">
        <title>Genome assembly of Pristionchus species.</title>
        <authorList>
            <person name="Yoshida K."/>
            <person name="Sommer R.J."/>
        </authorList>
    </citation>
    <scope>NUCLEOTIDE SEQUENCE</scope>
    <source>
        <strain evidence="2">RS5133</strain>
    </source>
</reference>